<feature type="repeat" description="ANK" evidence="3">
    <location>
        <begin position="50"/>
        <end position="82"/>
    </location>
</feature>
<dbReference type="Pfam" id="PF13637">
    <property type="entry name" value="Ank_4"/>
    <property type="match status" value="1"/>
</dbReference>
<gene>
    <name evidence="5" type="ORF">EST38_g4538</name>
</gene>
<dbReference type="OrthoDB" id="194358at2759"/>
<feature type="compositionally biased region" description="Low complexity" evidence="4">
    <location>
        <begin position="258"/>
        <end position="267"/>
    </location>
</feature>
<feature type="compositionally biased region" description="Polar residues" evidence="4">
    <location>
        <begin position="245"/>
        <end position="257"/>
    </location>
</feature>
<evidence type="ECO:0000313" key="5">
    <source>
        <dbReference type="EMBL" id="RXW21320.1"/>
    </source>
</evidence>
<evidence type="ECO:0000256" key="4">
    <source>
        <dbReference type="SAM" id="MobiDB-lite"/>
    </source>
</evidence>
<organism evidence="5 6">
    <name type="scientific">Candolleomyces aberdarensis</name>
    <dbReference type="NCBI Taxonomy" id="2316362"/>
    <lineage>
        <taxon>Eukaryota</taxon>
        <taxon>Fungi</taxon>
        <taxon>Dikarya</taxon>
        <taxon>Basidiomycota</taxon>
        <taxon>Agaricomycotina</taxon>
        <taxon>Agaricomycetes</taxon>
        <taxon>Agaricomycetidae</taxon>
        <taxon>Agaricales</taxon>
        <taxon>Agaricineae</taxon>
        <taxon>Psathyrellaceae</taxon>
        <taxon>Candolleomyces</taxon>
    </lineage>
</organism>
<dbReference type="EMBL" id="SDEE01000112">
    <property type="protein sequence ID" value="RXW21320.1"/>
    <property type="molecule type" value="Genomic_DNA"/>
</dbReference>
<dbReference type="AlphaFoldDB" id="A0A4Q2DMD1"/>
<dbReference type="PROSITE" id="PS50088">
    <property type="entry name" value="ANK_REPEAT"/>
    <property type="match status" value="2"/>
</dbReference>
<feature type="compositionally biased region" description="Polar residues" evidence="4">
    <location>
        <begin position="451"/>
        <end position="472"/>
    </location>
</feature>
<feature type="repeat" description="ANK" evidence="3">
    <location>
        <begin position="102"/>
        <end position="134"/>
    </location>
</feature>
<reference evidence="5 6" key="1">
    <citation type="submission" date="2019-01" db="EMBL/GenBank/DDBJ databases">
        <title>Draft genome sequence of Psathyrella aberdarensis IHI B618.</title>
        <authorList>
            <person name="Buettner E."/>
            <person name="Kellner H."/>
        </authorList>
    </citation>
    <scope>NUCLEOTIDE SEQUENCE [LARGE SCALE GENOMIC DNA]</scope>
    <source>
        <strain evidence="5 6">IHI B618</strain>
    </source>
</reference>
<evidence type="ECO:0000256" key="3">
    <source>
        <dbReference type="PROSITE-ProRule" id="PRU00023"/>
    </source>
</evidence>
<dbReference type="Gene3D" id="1.25.40.20">
    <property type="entry name" value="Ankyrin repeat-containing domain"/>
    <property type="match status" value="1"/>
</dbReference>
<dbReference type="InterPro" id="IPR002110">
    <property type="entry name" value="Ankyrin_rpt"/>
</dbReference>
<keyword evidence="1" id="KW-0677">Repeat</keyword>
<feature type="compositionally biased region" description="Polar residues" evidence="4">
    <location>
        <begin position="372"/>
        <end position="381"/>
    </location>
</feature>
<dbReference type="PROSITE" id="PS50297">
    <property type="entry name" value="ANK_REP_REGION"/>
    <property type="match status" value="2"/>
</dbReference>
<evidence type="ECO:0000256" key="1">
    <source>
        <dbReference type="ARBA" id="ARBA00022737"/>
    </source>
</evidence>
<feature type="region of interest" description="Disordered" evidence="4">
    <location>
        <begin position="175"/>
        <end position="199"/>
    </location>
</feature>
<keyword evidence="2 3" id="KW-0040">ANK repeat</keyword>
<protein>
    <submittedName>
        <fullName evidence="5">Uncharacterized protein</fullName>
    </submittedName>
</protein>
<feature type="region of interest" description="Disordered" evidence="4">
    <location>
        <begin position="443"/>
        <end position="472"/>
    </location>
</feature>
<feature type="region of interest" description="Disordered" evidence="4">
    <location>
        <begin position="218"/>
        <end position="318"/>
    </location>
</feature>
<name>A0A4Q2DMD1_9AGAR</name>
<proteinExistence type="predicted"/>
<sequence>MRTPYSKAEAKYNVITEFPKLGLHEAAASGNLGLVEYALDHGQPINSVLDGVLPLHAACAGGHIQVVKLLIEHGADVNAPRLPRRYFNDKNRDASAPIVGTSGSTPLHFAAANGNTEVVTLLLLHGAHADRADKYGVTPEMLARDNNWMECAQVLREWVINKDRDLREREELLGDGAGAASSTNVSHEHSIEPESPSFRRRLLVKRSDTALNILKASASHTDRRLNPTLSSVSPPSSPLKAFGQHSFNPDANGSSGLSQSRRPSLPQIQPPPPPDTARRKPQTPSPIQRRPRSAGNGADRSQEQEVYLPFGRGGSGRKLTNKISLLFKKGSQGETSESQSTTHSAPTPASASTTTLPLSSTPSSKGRPHASSVDTGPNDQTPSKRRNHAPSDASLRCCKITPQVKQLQPPSSASFLDFDNSAPPSPARFPVHSAVDLHNALAQHGRDRSRSNATNTSAISVTDTSDEFSPTYGSFTRPSALRSHDDVLRSRSGSNASGVVDVETFYPNDSSDHFSSLGLTEEGGRTIPRPGILRGHHRTERQVSLVVQLAFTLDYNLRQAQVPFGIESKPFLLKALPETAPPQSTPDDPNPLLESLTKKMKNKIMVNSFPLLG</sequence>
<dbReference type="Proteomes" id="UP000290288">
    <property type="component" value="Unassembled WGS sequence"/>
</dbReference>
<feature type="region of interest" description="Disordered" evidence="4">
    <location>
        <begin position="511"/>
        <end position="532"/>
    </location>
</feature>
<dbReference type="SUPFAM" id="SSF48403">
    <property type="entry name" value="Ankyrin repeat"/>
    <property type="match status" value="1"/>
</dbReference>
<dbReference type="InterPro" id="IPR036770">
    <property type="entry name" value="Ankyrin_rpt-contain_sf"/>
</dbReference>
<comment type="caution">
    <text evidence="5">The sequence shown here is derived from an EMBL/GenBank/DDBJ whole genome shotgun (WGS) entry which is preliminary data.</text>
</comment>
<evidence type="ECO:0000313" key="6">
    <source>
        <dbReference type="Proteomes" id="UP000290288"/>
    </source>
</evidence>
<dbReference type="SMART" id="SM00248">
    <property type="entry name" value="ANK"/>
    <property type="match status" value="3"/>
</dbReference>
<evidence type="ECO:0000256" key="2">
    <source>
        <dbReference type="ARBA" id="ARBA00023043"/>
    </source>
</evidence>
<feature type="region of interest" description="Disordered" evidence="4">
    <location>
        <begin position="330"/>
        <end position="396"/>
    </location>
</feature>
<dbReference type="STRING" id="2316362.A0A4Q2DMD1"/>
<feature type="compositionally biased region" description="Low complexity" evidence="4">
    <location>
        <begin position="330"/>
        <end position="364"/>
    </location>
</feature>
<dbReference type="PANTHER" id="PTHR24173">
    <property type="entry name" value="ANKYRIN REPEAT CONTAINING"/>
    <property type="match status" value="1"/>
</dbReference>
<dbReference type="PANTHER" id="PTHR24173:SF74">
    <property type="entry name" value="ANKYRIN REPEAT DOMAIN-CONTAINING PROTEIN 16"/>
    <property type="match status" value="1"/>
</dbReference>
<accession>A0A4Q2DMD1</accession>
<keyword evidence="6" id="KW-1185">Reference proteome</keyword>